<dbReference type="Gene3D" id="3.30.450.20">
    <property type="entry name" value="PAS domain"/>
    <property type="match status" value="4"/>
</dbReference>
<keyword evidence="5" id="KW-0808">Transferase</keyword>
<dbReference type="AlphaFoldDB" id="A0A8J3AA41"/>
<evidence type="ECO:0000313" key="16">
    <source>
        <dbReference type="Proteomes" id="UP000650511"/>
    </source>
</evidence>
<keyword evidence="7" id="KW-0418">Kinase</keyword>
<dbReference type="GO" id="GO:0005524">
    <property type="term" value="F:ATP binding"/>
    <property type="evidence" value="ECO:0007669"/>
    <property type="project" value="UniProtKB-KW"/>
</dbReference>
<evidence type="ECO:0000256" key="5">
    <source>
        <dbReference type="ARBA" id="ARBA00022679"/>
    </source>
</evidence>
<dbReference type="InterPro" id="IPR001610">
    <property type="entry name" value="PAC"/>
</dbReference>
<keyword evidence="4 10" id="KW-0597">Phosphoprotein</keyword>
<comment type="subcellular location">
    <subcellularLocation>
        <location evidence="2">Cell membrane</location>
    </subcellularLocation>
</comment>
<proteinExistence type="predicted"/>
<reference evidence="15" key="1">
    <citation type="journal article" date="2014" name="Int. J. Syst. Evol. Microbiol.">
        <title>Complete genome sequence of Corynebacterium casei LMG S-19264T (=DSM 44701T), isolated from a smear-ripened cheese.</title>
        <authorList>
            <consortium name="US DOE Joint Genome Institute (JGI-PGF)"/>
            <person name="Walter F."/>
            <person name="Albersmeier A."/>
            <person name="Kalinowski J."/>
            <person name="Ruckert C."/>
        </authorList>
    </citation>
    <scope>NUCLEOTIDE SEQUENCE</scope>
    <source>
        <strain evidence="15">CGMCC 1.14988</strain>
    </source>
</reference>
<dbReference type="Gene3D" id="3.40.50.2300">
    <property type="match status" value="1"/>
</dbReference>
<feature type="domain" description="PAS" evidence="13">
    <location>
        <begin position="7"/>
        <end position="77"/>
    </location>
</feature>
<dbReference type="SMART" id="SM00387">
    <property type="entry name" value="HATPase_c"/>
    <property type="match status" value="1"/>
</dbReference>
<dbReference type="InterPro" id="IPR001789">
    <property type="entry name" value="Sig_transdc_resp-reg_receiver"/>
</dbReference>
<evidence type="ECO:0000256" key="10">
    <source>
        <dbReference type="PROSITE-ProRule" id="PRU00169"/>
    </source>
</evidence>
<keyword evidence="9" id="KW-0902">Two-component regulatory system</keyword>
<keyword evidence="8" id="KW-0067">ATP-binding</keyword>
<dbReference type="GO" id="GO:0000155">
    <property type="term" value="F:phosphorelay sensor kinase activity"/>
    <property type="evidence" value="ECO:0007669"/>
    <property type="project" value="InterPro"/>
</dbReference>
<dbReference type="CDD" id="cd17546">
    <property type="entry name" value="REC_hyHK_CKI1_RcsC-like"/>
    <property type="match status" value="1"/>
</dbReference>
<dbReference type="SMART" id="SM00388">
    <property type="entry name" value="HisKA"/>
    <property type="match status" value="1"/>
</dbReference>
<evidence type="ECO:0000259" key="13">
    <source>
        <dbReference type="PROSITE" id="PS50112"/>
    </source>
</evidence>
<dbReference type="InterPro" id="IPR036097">
    <property type="entry name" value="HisK_dim/P_sf"/>
</dbReference>
<dbReference type="SMART" id="SM00448">
    <property type="entry name" value="REC"/>
    <property type="match status" value="1"/>
</dbReference>
<feature type="modified residue" description="4-aspartylphosphate" evidence="10">
    <location>
        <position position="800"/>
    </location>
</feature>
<dbReference type="PROSITE" id="PS50113">
    <property type="entry name" value="PAC"/>
    <property type="match status" value="3"/>
</dbReference>
<evidence type="ECO:0000313" key="15">
    <source>
        <dbReference type="EMBL" id="GGI08212.1"/>
    </source>
</evidence>
<dbReference type="InterPro" id="IPR035965">
    <property type="entry name" value="PAS-like_dom_sf"/>
</dbReference>
<evidence type="ECO:0000256" key="2">
    <source>
        <dbReference type="ARBA" id="ARBA00004236"/>
    </source>
</evidence>
<keyword evidence="16" id="KW-1185">Reference proteome</keyword>
<dbReference type="CDD" id="cd00130">
    <property type="entry name" value="PAS"/>
    <property type="match status" value="4"/>
</dbReference>
<feature type="domain" description="PAC" evidence="14">
    <location>
        <begin position="450"/>
        <end position="503"/>
    </location>
</feature>
<dbReference type="SMART" id="SM00086">
    <property type="entry name" value="PAC"/>
    <property type="match status" value="3"/>
</dbReference>
<dbReference type="NCBIfam" id="TIGR00229">
    <property type="entry name" value="sensory_box"/>
    <property type="match status" value="3"/>
</dbReference>
<accession>A0A8J3AA41</accession>
<dbReference type="InterPro" id="IPR000014">
    <property type="entry name" value="PAS"/>
</dbReference>
<protein>
    <recommendedName>
        <fullName evidence="3">histidine kinase</fullName>
        <ecNumber evidence="3">2.7.13.3</ecNumber>
    </recommendedName>
</protein>
<dbReference type="InterPro" id="IPR013656">
    <property type="entry name" value="PAS_4"/>
</dbReference>
<dbReference type="EC" id="2.7.13.3" evidence="3"/>
<sequence>MRHGRTPDARLRQLFLRVSTAIAVTDADGRLRDANPAFCEILGRSLEELYDAELVTLAHDGDRAELAELIAQIVTGGKPAASTEHRFVNAAGRTVWVRSDLVLLEDDTGRHLAVSTENISPQKSVEARLEESVTLLRIAGDIARVGGWAIEADPVRLYWSDQVHDLAGYPRGRTPPLQEAFELYPPAARDRMGAAVEACLAHGVPFDLEVPFSSAQGVGRWVRVVGEPRRRPDGTVERIQGAILDITEQKQAQLQQELLARRLSTTMESITDALYTVDTDWRFTYVNARAQEVLERDARDLVGRRLWDEFPAAIGSPLETALRAADEHRHTMSIDEYHYGPLGRWFSVTVYPSEQGLAVYFQDVTDQRRNRVELEARGAQLAEQAALLDAAQDAIVVRDLDGRVGYWNRGAERIYGFTADEAQGRPVCELLGLDGVVHERALEELHRSGHFFDELVQTAKDGTELTVQARWTLLRDEEGVPVSVLGIETDVTDRKRMEQQFLRAQRMESIGHLAGGIAHDLNNALAPILMGVALLSQDEDDPQRQHLLQMMAGSAEHGAQMVRQVLSFARGVDGRREAVAVDDVLERVRRICVDTFPKSITVTAEVAEDLLPVVGDPTQIQQVLVNLCVNARDAMPEGGELTLRAHNGGSVPANGPAVVLQVTDTGSGIPPEVVTKMFDPFFSTKPQGEGTGLGLSTSAVIVDSHGGDIEVESEEGLGTTFTIRLPAEEADTAGGEATTGAALPGSGELVLVVDDEHALREVGRRVLEGSGYRALTAADGREALEAYRAHRSRVAAVVTDLMMPVMDGYALIGELRKLDRELPVVANSGLSAPEAVDRAYAAGADRFLAKPYTPVSLLEVLRDLLATADEAR</sequence>
<dbReference type="InterPro" id="IPR011006">
    <property type="entry name" value="CheY-like_superfamily"/>
</dbReference>
<evidence type="ECO:0000256" key="3">
    <source>
        <dbReference type="ARBA" id="ARBA00012438"/>
    </source>
</evidence>
<dbReference type="SUPFAM" id="SSF52172">
    <property type="entry name" value="CheY-like"/>
    <property type="match status" value="1"/>
</dbReference>
<dbReference type="EMBL" id="BMHA01000011">
    <property type="protein sequence ID" value="GGI08212.1"/>
    <property type="molecule type" value="Genomic_DNA"/>
</dbReference>
<feature type="domain" description="Histidine kinase" evidence="11">
    <location>
        <begin position="516"/>
        <end position="729"/>
    </location>
</feature>
<evidence type="ECO:0000256" key="6">
    <source>
        <dbReference type="ARBA" id="ARBA00022741"/>
    </source>
</evidence>
<dbReference type="Pfam" id="PF08447">
    <property type="entry name" value="PAS_3"/>
    <property type="match status" value="1"/>
</dbReference>
<evidence type="ECO:0000256" key="9">
    <source>
        <dbReference type="ARBA" id="ARBA00023012"/>
    </source>
</evidence>
<dbReference type="InterPro" id="IPR013655">
    <property type="entry name" value="PAS_fold_3"/>
</dbReference>
<dbReference type="SMART" id="SM00091">
    <property type="entry name" value="PAS"/>
    <property type="match status" value="4"/>
</dbReference>
<dbReference type="PROSITE" id="PS50110">
    <property type="entry name" value="RESPONSE_REGULATORY"/>
    <property type="match status" value="1"/>
</dbReference>
<feature type="domain" description="PAS" evidence="13">
    <location>
        <begin position="380"/>
        <end position="459"/>
    </location>
</feature>
<dbReference type="Pfam" id="PF02518">
    <property type="entry name" value="HATPase_c"/>
    <property type="match status" value="1"/>
</dbReference>
<dbReference type="InterPro" id="IPR005467">
    <property type="entry name" value="His_kinase_dom"/>
</dbReference>
<evidence type="ECO:0000256" key="7">
    <source>
        <dbReference type="ARBA" id="ARBA00022777"/>
    </source>
</evidence>
<dbReference type="InterPro" id="IPR004358">
    <property type="entry name" value="Sig_transdc_His_kin-like_C"/>
</dbReference>
<evidence type="ECO:0000259" key="11">
    <source>
        <dbReference type="PROSITE" id="PS50109"/>
    </source>
</evidence>
<feature type="domain" description="PAC" evidence="14">
    <location>
        <begin position="81"/>
        <end position="131"/>
    </location>
</feature>
<dbReference type="PRINTS" id="PR00344">
    <property type="entry name" value="BCTRLSENSOR"/>
</dbReference>
<dbReference type="Gene3D" id="1.10.287.130">
    <property type="match status" value="1"/>
</dbReference>
<evidence type="ECO:0000259" key="12">
    <source>
        <dbReference type="PROSITE" id="PS50110"/>
    </source>
</evidence>
<comment type="catalytic activity">
    <reaction evidence="1">
        <text>ATP + protein L-histidine = ADP + protein N-phospho-L-histidine.</text>
        <dbReference type="EC" id="2.7.13.3"/>
    </reaction>
</comment>
<dbReference type="Gene3D" id="3.30.565.10">
    <property type="entry name" value="Histidine kinase-like ATPase, C-terminal domain"/>
    <property type="match status" value="1"/>
</dbReference>
<organism evidence="15 16">
    <name type="scientific">Egicoccus halophilus</name>
    <dbReference type="NCBI Taxonomy" id="1670830"/>
    <lineage>
        <taxon>Bacteria</taxon>
        <taxon>Bacillati</taxon>
        <taxon>Actinomycetota</taxon>
        <taxon>Nitriliruptoria</taxon>
        <taxon>Egicoccales</taxon>
        <taxon>Egicoccaceae</taxon>
        <taxon>Egicoccus</taxon>
    </lineage>
</organism>
<dbReference type="Pfam" id="PF08448">
    <property type="entry name" value="PAS_4"/>
    <property type="match status" value="3"/>
</dbReference>
<dbReference type="InterPro" id="IPR036890">
    <property type="entry name" value="HATPase_C_sf"/>
</dbReference>
<comment type="caution">
    <text evidence="15">The sequence shown here is derived from an EMBL/GenBank/DDBJ whole genome shotgun (WGS) entry which is preliminary data.</text>
</comment>
<dbReference type="Proteomes" id="UP000650511">
    <property type="component" value="Unassembled WGS sequence"/>
</dbReference>
<dbReference type="Pfam" id="PF00512">
    <property type="entry name" value="HisKA"/>
    <property type="match status" value="1"/>
</dbReference>
<dbReference type="SUPFAM" id="SSF47384">
    <property type="entry name" value="Homodimeric domain of signal transducing histidine kinase"/>
    <property type="match status" value="1"/>
</dbReference>
<keyword evidence="6" id="KW-0547">Nucleotide-binding</keyword>
<gene>
    <name evidence="15" type="ORF">GCM10011354_27960</name>
</gene>
<name>A0A8J3AA41_9ACTN</name>
<dbReference type="SUPFAM" id="SSF55874">
    <property type="entry name" value="ATPase domain of HSP90 chaperone/DNA topoisomerase II/histidine kinase"/>
    <property type="match status" value="1"/>
</dbReference>
<feature type="domain" description="PAC" evidence="14">
    <location>
        <begin position="206"/>
        <end position="258"/>
    </location>
</feature>
<feature type="domain" description="Response regulatory" evidence="12">
    <location>
        <begin position="749"/>
        <end position="865"/>
    </location>
</feature>
<dbReference type="CDD" id="cd00082">
    <property type="entry name" value="HisKA"/>
    <property type="match status" value="1"/>
</dbReference>
<dbReference type="InterPro" id="IPR003661">
    <property type="entry name" value="HisK_dim/P_dom"/>
</dbReference>
<dbReference type="PANTHER" id="PTHR43065">
    <property type="entry name" value="SENSOR HISTIDINE KINASE"/>
    <property type="match status" value="1"/>
</dbReference>
<evidence type="ECO:0000256" key="1">
    <source>
        <dbReference type="ARBA" id="ARBA00000085"/>
    </source>
</evidence>
<evidence type="ECO:0000256" key="4">
    <source>
        <dbReference type="ARBA" id="ARBA00022553"/>
    </source>
</evidence>
<dbReference type="InterPro" id="IPR003594">
    <property type="entry name" value="HATPase_dom"/>
</dbReference>
<evidence type="ECO:0000256" key="8">
    <source>
        <dbReference type="ARBA" id="ARBA00022840"/>
    </source>
</evidence>
<evidence type="ECO:0000259" key="14">
    <source>
        <dbReference type="PROSITE" id="PS50113"/>
    </source>
</evidence>
<dbReference type="GO" id="GO:0005886">
    <property type="term" value="C:plasma membrane"/>
    <property type="evidence" value="ECO:0007669"/>
    <property type="project" value="UniProtKB-SubCell"/>
</dbReference>
<dbReference type="PROSITE" id="PS50112">
    <property type="entry name" value="PAS"/>
    <property type="match status" value="3"/>
</dbReference>
<dbReference type="PROSITE" id="PS50109">
    <property type="entry name" value="HIS_KIN"/>
    <property type="match status" value="1"/>
</dbReference>
<reference evidence="15" key="2">
    <citation type="submission" date="2020-09" db="EMBL/GenBank/DDBJ databases">
        <authorList>
            <person name="Sun Q."/>
            <person name="Zhou Y."/>
        </authorList>
    </citation>
    <scope>NUCLEOTIDE SEQUENCE</scope>
    <source>
        <strain evidence="15">CGMCC 1.14988</strain>
    </source>
</reference>
<dbReference type="Pfam" id="PF00072">
    <property type="entry name" value="Response_reg"/>
    <property type="match status" value="1"/>
</dbReference>
<dbReference type="PANTHER" id="PTHR43065:SF46">
    <property type="entry name" value="C4-DICARBOXYLATE TRANSPORT SENSOR PROTEIN DCTB"/>
    <property type="match status" value="1"/>
</dbReference>
<dbReference type="InterPro" id="IPR000700">
    <property type="entry name" value="PAS-assoc_C"/>
</dbReference>
<dbReference type="SUPFAM" id="SSF55785">
    <property type="entry name" value="PYP-like sensor domain (PAS domain)"/>
    <property type="match status" value="4"/>
</dbReference>
<feature type="domain" description="PAS" evidence="13">
    <location>
        <begin position="259"/>
        <end position="304"/>
    </location>
</feature>
<dbReference type="RefSeq" id="WP_165404028.1">
    <property type="nucleotide sequence ID" value="NZ_BMHA01000011.1"/>
</dbReference>